<accession>A0A1D3K897</accession>
<proteinExistence type="predicted"/>
<dbReference type="EMBL" id="LT599584">
    <property type="protein sequence ID" value="SBW84482.1"/>
    <property type="molecule type" value="Genomic_DNA"/>
</dbReference>
<evidence type="ECO:0000313" key="3">
    <source>
        <dbReference type="Proteomes" id="UP000245431"/>
    </source>
</evidence>
<organism evidence="2 3">
    <name type="scientific">Pseudomonas veronii 1YdBTEX2</name>
    <dbReference type="NCBI Taxonomy" id="1295141"/>
    <lineage>
        <taxon>Bacteria</taxon>
        <taxon>Pseudomonadati</taxon>
        <taxon>Pseudomonadota</taxon>
        <taxon>Gammaproteobacteria</taxon>
        <taxon>Pseudomonadales</taxon>
        <taxon>Pseudomonadaceae</taxon>
        <taxon>Pseudomonas</taxon>
    </lineage>
</organism>
<dbReference type="Proteomes" id="UP000245431">
    <property type="component" value="Chromosome PVE_r2"/>
</dbReference>
<sequence length="105" mass="11437">MELISLPVISTSHLTQEVAATLTALGNGNAWVPCAAWPYGFFISLKTIEDKVAAGEEIPRCLQDIAAWLKTKDLPCSASGQTWNGTWVQLDQAVDAVDELPTYSW</sequence>
<dbReference type="Pfam" id="PF19419">
    <property type="entry name" value="DUF5983"/>
    <property type="match status" value="1"/>
</dbReference>
<name>A0A1D3K897_PSEVE</name>
<dbReference type="AlphaFoldDB" id="A0A1D3K897"/>
<gene>
    <name evidence="2" type="ORF">PVE_R2G0456</name>
</gene>
<evidence type="ECO:0000259" key="1">
    <source>
        <dbReference type="Pfam" id="PF19419"/>
    </source>
</evidence>
<protein>
    <recommendedName>
        <fullName evidence="1">DUF5983 domain-containing protein</fullName>
    </recommendedName>
</protein>
<reference evidence="3" key="1">
    <citation type="submission" date="2016-07" db="EMBL/GenBank/DDBJ databases">
        <authorList>
            <person name="Florea S."/>
            <person name="Webb J.S."/>
            <person name="Jaromczyk J."/>
            <person name="Schardl C.L."/>
        </authorList>
    </citation>
    <scope>NUCLEOTIDE SEQUENCE [LARGE SCALE GENOMIC DNA]</scope>
    <source>
        <strain evidence="3">1YdBTEX2</strain>
    </source>
</reference>
<dbReference type="InterPro" id="IPR046025">
    <property type="entry name" value="DUF5983"/>
</dbReference>
<feature type="domain" description="DUF5983" evidence="1">
    <location>
        <begin position="7"/>
        <end position="105"/>
    </location>
</feature>
<evidence type="ECO:0000313" key="2">
    <source>
        <dbReference type="EMBL" id="SBW84482.1"/>
    </source>
</evidence>